<dbReference type="EMBL" id="BART01016785">
    <property type="protein sequence ID" value="GAG86163.1"/>
    <property type="molecule type" value="Genomic_DNA"/>
</dbReference>
<feature type="non-terminal residue" evidence="2">
    <location>
        <position position="1"/>
    </location>
</feature>
<organism evidence="2">
    <name type="scientific">marine sediment metagenome</name>
    <dbReference type="NCBI Taxonomy" id="412755"/>
    <lineage>
        <taxon>unclassified sequences</taxon>
        <taxon>metagenomes</taxon>
        <taxon>ecological metagenomes</taxon>
    </lineage>
</organism>
<comment type="caution">
    <text evidence="2">The sequence shown here is derived from an EMBL/GenBank/DDBJ whole genome shotgun (WGS) entry which is preliminary data.</text>
</comment>
<evidence type="ECO:0000313" key="2">
    <source>
        <dbReference type="EMBL" id="GAG86163.1"/>
    </source>
</evidence>
<name>X1BQ11_9ZZZZ</name>
<dbReference type="AlphaFoldDB" id="X1BQ11"/>
<feature type="compositionally biased region" description="Acidic residues" evidence="1">
    <location>
        <begin position="31"/>
        <end position="41"/>
    </location>
</feature>
<reference evidence="2" key="1">
    <citation type="journal article" date="2014" name="Front. Microbiol.">
        <title>High frequency of phylogenetically diverse reductive dehalogenase-homologous genes in deep subseafloor sedimentary metagenomes.</title>
        <authorList>
            <person name="Kawai M."/>
            <person name="Futagami T."/>
            <person name="Toyoda A."/>
            <person name="Takaki Y."/>
            <person name="Nishi S."/>
            <person name="Hori S."/>
            <person name="Arai W."/>
            <person name="Tsubouchi T."/>
            <person name="Morono Y."/>
            <person name="Uchiyama I."/>
            <person name="Ito T."/>
            <person name="Fujiyama A."/>
            <person name="Inagaki F."/>
            <person name="Takami H."/>
        </authorList>
    </citation>
    <scope>NUCLEOTIDE SEQUENCE</scope>
    <source>
        <strain evidence="2">Expedition CK06-06</strain>
    </source>
</reference>
<feature type="region of interest" description="Disordered" evidence="1">
    <location>
        <begin position="1"/>
        <end position="50"/>
    </location>
</feature>
<protein>
    <submittedName>
        <fullName evidence="2">Uncharacterized protein</fullName>
    </submittedName>
</protein>
<proteinExistence type="predicted"/>
<evidence type="ECO:0000256" key="1">
    <source>
        <dbReference type="SAM" id="MobiDB-lite"/>
    </source>
</evidence>
<feature type="compositionally biased region" description="Basic and acidic residues" evidence="1">
    <location>
        <begin position="65"/>
        <end position="79"/>
    </location>
</feature>
<feature type="region of interest" description="Disordered" evidence="1">
    <location>
        <begin position="65"/>
        <end position="135"/>
    </location>
</feature>
<sequence length="135" mass="15255">VGVERELMGQPISQNHGKDEEECGPGAQEDPFQEQEPEDGGAWEREGKEVGGLVALEMKLERDCRIAEDQHDKESKGQKIDQPIDQNLSHPQKSLKKEKTPVETSEDPRPDHQEYKYSDKEAKPSGIPNHPEVIF</sequence>
<accession>X1BQ11</accession>
<gene>
    <name evidence="2" type="ORF">S01H4_32176</name>
</gene>
<feature type="compositionally biased region" description="Basic and acidic residues" evidence="1">
    <location>
        <begin position="95"/>
        <end position="123"/>
    </location>
</feature>